<evidence type="ECO:0000313" key="1">
    <source>
        <dbReference type="EMBL" id="NJC26425.1"/>
    </source>
</evidence>
<sequence length="124" mass="14239">MLANKEKTDPFVEAKSIFGEDRSGYVHFLRLVVDDLTNVHGEFDTFIEDSSIDRYRGIRHNTLTTTRLFKLTEFNQLLQSGLDKARAGLFTELNETDIPAMQRLIENFREVVRAEIVTSSNKGQ</sequence>
<dbReference type="RefSeq" id="WP_168037168.1">
    <property type="nucleotide sequence ID" value="NZ_JAATJH010000002.1"/>
</dbReference>
<name>A0ABX0XB05_9BACT</name>
<keyword evidence="2" id="KW-1185">Reference proteome</keyword>
<proteinExistence type="predicted"/>
<organism evidence="1 2">
    <name type="scientific">Neolewinella antarctica</name>
    <dbReference type="NCBI Taxonomy" id="442734"/>
    <lineage>
        <taxon>Bacteria</taxon>
        <taxon>Pseudomonadati</taxon>
        <taxon>Bacteroidota</taxon>
        <taxon>Saprospiria</taxon>
        <taxon>Saprospirales</taxon>
        <taxon>Lewinellaceae</taxon>
        <taxon>Neolewinella</taxon>
    </lineage>
</organism>
<dbReference type="Proteomes" id="UP000770785">
    <property type="component" value="Unassembled WGS sequence"/>
</dbReference>
<reference evidence="1 2" key="1">
    <citation type="submission" date="2020-03" db="EMBL/GenBank/DDBJ databases">
        <title>Genomic Encyclopedia of Type Strains, Phase IV (KMG-IV): sequencing the most valuable type-strain genomes for metagenomic binning, comparative biology and taxonomic classification.</title>
        <authorList>
            <person name="Goeker M."/>
        </authorList>
    </citation>
    <scope>NUCLEOTIDE SEQUENCE [LARGE SCALE GENOMIC DNA]</scope>
    <source>
        <strain evidence="1 2">DSM 105096</strain>
    </source>
</reference>
<evidence type="ECO:0000313" key="2">
    <source>
        <dbReference type="Proteomes" id="UP000770785"/>
    </source>
</evidence>
<comment type="caution">
    <text evidence="1">The sequence shown here is derived from an EMBL/GenBank/DDBJ whole genome shotgun (WGS) entry which is preliminary data.</text>
</comment>
<gene>
    <name evidence="1" type="ORF">GGR27_001924</name>
</gene>
<accession>A0ABX0XB05</accession>
<dbReference type="EMBL" id="JAATJH010000002">
    <property type="protein sequence ID" value="NJC26425.1"/>
    <property type="molecule type" value="Genomic_DNA"/>
</dbReference>
<protein>
    <submittedName>
        <fullName evidence="1">Uncharacterized protein</fullName>
    </submittedName>
</protein>